<protein>
    <submittedName>
        <fullName evidence="3">Uncharacterized protein</fullName>
    </submittedName>
</protein>
<gene>
    <name evidence="3" type="ORF">EWB00_001478</name>
</gene>
<name>A0A4Z2DFF7_SCHJA</name>
<proteinExistence type="predicted"/>
<feature type="compositionally biased region" description="Low complexity" evidence="1">
    <location>
        <begin position="84"/>
        <end position="96"/>
    </location>
</feature>
<accession>A0A4Z2DFF7</accession>
<sequence>MHIKYHNVLLLVLVISSTLSPTAFASALVRDLLCYWHFGFGCNTDEFRKTTSSTSNSTDTCSNETSSTTTMDNLEVSTKENQNETTTMESTTTISTESEKNWTKPTVSPSFLTKVMCYLHFRTLCT</sequence>
<dbReference type="EMBL" id="SKCS01000152">
    <property type="protein sequence ID" value="TNN15212.1"/>
    <property type="molecule type" value="Genomic_DNA"/>
</dbReference>
<keyword evidence="4" id="KW-1185">Reference proteome</keyword>
<dbReference type="Proteomes" id="UP000311919">
    <property type="component" value="Unassembled WGS sequence"/>
</dbReference>
<keyword evidence="2" id="KW-0732">Signal</keyword>
<evidence type="ECO:0000256" key="2">
    <source>
        <dbReference type="SAM" id="SignalP"/>
    </source>
</evidence>
<feature type="compositionally biased region" description="Low complexity" evidence="1">
    <location>
        <begin position="50"/>
        <end position="70"/>
    </location>
</feature>
<feature type="chain" id="PRO_5021475386" evidence="2">
    <location>
        <begin position="26"/>
        <end position="126"/>
    </location>
</feature>
<comment type="caution">
    <text evidence="3">The sequence shown here is derived from an EMBL/GenBank/DDBJ whole genome shotgun (WGS) entry which is preliminary data.</text>
</comment>
<evidence type="ECO:0000256" key="1">
    <source>
        <dbReference type="SAM" id="MobiDB-lite"/>
    </source>
</evidence>
<reference evidence="3 4" key="1">
    <citation type="submission" date="2019-03" db="EMBL/GenBank/DDBJ databases">
        <title>An improved genome assembly of the fluke Schistosoma japonicum.</title>
        <authorList>
            <person name="Hu W."/>
            <person name="Luo F."/>
            <person name="Yin M."/>
            <person name="Mo X."/>
            <person name="Sun C."/>
            <person name="Wu Q."/>
            <person name="Zhu B."/>
            <person name="Xiang M."/>
            <person name="Wang J."/>
            <person name="Wang Y."/>
            <person name="Zhang T."/>
            <person name="Xu B."/>
            <person name="Zheng H."/>
            <person name="Feng Z."/>
        </authorList>
    </citation>
    <scope>NUCLEOTIDE SEQUENCE [LARGE SCALE GENOMIC DNA]</scope>
    <source>
        <strain evidence="3">HuSjv2</strain>
        <tissue evidence="3">Worms</tissue>
    </source>
</reference>
<evidence type="ECO:0000313" key="3">
    <source>
        <dbReference type="EMBL" id="TNN15212.1"/>
    </source>
</evidence>
<evidence type="ECO:0000313" key="4">
    <source>
        <dbReference type="Proteomes" id="UP000311919"/>
    </source>
</evidence>
<feature type="signal peptide" evidence="2">
    <location>
        <begin position="1"/>
        <end position="25"/>
    </location>
</feature>
<feature type="region of interest" description="Disordered" evidence="1">
    <location>
        <begin position="49"/>
        <end position="101"/>
    </location>
</feature>
<dbReference type="AlphaFoldDB" id="A0A4Z2DFF7"/>
<organism evidence="3 4">
    <name type="scientific">Schistosoma japonicum</name>
    <name type="common">Blood fluke</name>
    <dbReference type="NCBI Taxonomy" id="6182"/>
    <lineage>
        <taxon>Eukaryota</taxon>
        <taxon>Metazoa</taxon>
        <taxon>Spiralia</taxon>
        <taxon>Lophotrochozoa</taxon>
        <taxon>Platyhelminthes</taxon>
        <taxon>Trematoda</taxon>
        <taxon>Digenea</taxon>
        <taxon>Strigeidida</taxon>
        <taxon>Schistosomatoidea</taxon>
        <taxon>Schistosomatidae</taxon>
        <taxon>Schistosoma</taxon>
    </lineage>
</organism>